<dbReference type="Pfam" id="PF06108">
    <property type="entry name" value="DUF952"/>
    <property type="match status" value="1"/>
</dbReference>
<evidence type="ECO:0000313" key="1">
    <source>
        <dbReference type="EMBL" id="QGV81361.1"/>
    </source>
</evidence>
<dbReference type="InterPro" id="IPR009297">
    <property type="entry name" value="DUF952"/>
</dbReference>
<reference evidence="1 2" key="1">
    <citation type="submission" date="2018-12" db="EMBL/GenBank/DDBJ databases">
        <title>Complete genome sequence of Streptomyces ficellus NRRL8067, the producer of ficellomycin, feldamycin and nojirimycin.</title>
        <authorList>
            <person name="Zhang H."/>
            <person name="Yue R."/>
            <person name="Liu Y."/>
            <person name="Li M."/>
            <person name="Mu H."/>
            <person name="Zhang J."/>
        </authorList>
    </citation>
    <scope>NUCLEOTIDE SEQUENCE [LARGE SCALE GENOMIC DNA]</scope>
    <source>
        <strain evidence="1 2">NRRL 8067</strain>
    </source>
</reference>
<dbReference type="Gene3D" id="3.20.170.20">
    <property type="entry name" value="Protein of unknown function DUF952"/>
    <property type="match status" value="1"/>
</dbReference>
<dbReference type="PANTHER" id="PTHR34129">
    <property type="entry name" value="BLR1139 PROTEIN"/>
    <property type="match status" value="1"/>
</dbReference>
<dbReference type="EMBL" id="CP034279">
    <property type="protein sequence ID" value="QGV81361.1"/>
    <property type="molecule type" value="Genomic_DNA"/>
</dbReference>
<organism evidence="1 2">
    <name type="scientific">Streptomyces ficellus</name>
    <dbReference type="NCBI Taxonomy" id="1977088"/>
    <lineage>
        <taxon>Bacteria</taxon>
        <taxon>Bacillati</taxon>
        <taxon>Actinomycetota</taxon>
        <taxon>Actinomycetes</taxon>
        <taxon>Kitasatosporales</taxon>
        <taxon>Streptomycetaceae</taxon>
        <taxon>Streptomyces</taxon>
    </lineage>
</organism>
<dbReference type="Proteomes" id="UP000422572">
    <property type="component" value="Chromosome"/>
</dbReference>
<sequence>MLLHVATGPEWSAAPADPYRPASLASEGFVHCSPDEETALAVAGAHYRDVPAPLLLVSLDEALLTTEVRWERADGGLFPHVYGPVDRAAVTDVREIRRDAAGRVTGLAPWA</sequence>
<accession>A0A6I6FE86</accession>
<dbReference type="OrthoDB" id="5638018at2"/>
<name>A0A6I6FE86_9ACTN</name>
<dbReference type="AlphaFoldDB" id="A0A6I6FE86"/>
<evidence type="ECO:0000313" key="2">
    <source>
        <dbReference type="Proteomes" id="UP000422572"/>
    </source>
</evidence>
<gene>
    <name evidence="1" type="ORF">EIZ62_26300</name>
</gene>
<dbReference type="RefSeq" id="WP_156695112.1">
    <property type="nucleotide sequence ID" value="NZ_CP034279.1"/>
</dbReference>
<dbReference type="KEGG" id="sfic:EIZ62_26300"/>
<dbReference type="SUPFAM" id="SSF56399">
    <property type="entry name" value="ADP-ribosylation"/>
    <property type="match status" value="1"/>
</dbReference>
<dbReference type="PANTHER" id="PTHR34129:SF1">
    <property type="entry name" value="DUF952 DOMAIN-CONTAINING PROTEIN"/>
    <property type="match status" value="1"/>
</dbReference>
<proteinExistence type="predicted"/>
<keyword evidence="2" id="KW-1185">Reference proteome</keyword>
<protein>
    <submittedName>
        <fullName evidence="1">DUF952 domain-containing protein</fullName>
    </submittedName>
</protein>